<gene>
    <name evidence="3" type="ORF">ACFSSA_09090</name>
</gene>
<dbReference type="PANTHER" id="PTHR42879:SF2">
    <property type="entry name" value="3-OXOACYL-[ACYL-CARRIER-PROTEIN] REDUCTASE FABG"/>
    <property type="match status" value="1"/>
</dbReference>
<dbReference type="PRINTS" id="PR00080">
    <property type="entry name" value="SDRFAMILY"/>
</dbReference>
<dbReference type="InterPro" id="IPR050259">
    <property type="entry name" value="SDR"/>
</dbReference>
<dbReference type="InterPro" id="IPR020904">
    <property type="entry name" value="Sc_DH/Rdtase_CS"/>
</dbReference>
<feature type="domain" description="Ketoreductase" evidence="2">
    <location>
        <begin position="4"/>
        <end position="183"/>
    </location>
</feature>
<keyword evidence="4" id="KW-1185">Reference proteome</keyword>
<dbReference type="InterPro" id="IPR036291">
    <property type="entry name" value="NAD(P)-bd_dom_sf"/>
</dbReference>
<dbReference type="PROSITE" id="PS00061">
    <property type="entry name" value="ADH_SHORT"/>
    <property type="match status" value="1"/>
</dbReference>
<evidence type="ECO:0000313" key="3">
    <source>
        <dbReference type="EMBL" id="MFD2256829.1"/>
    </source>
</evidence>
<evidence type="ECO:0000313" key="4">
    <source>
        <dbReference type="Proteomes" id="UP001597375"/>
    </source>
</evidence>
<dbReference type="Gene3D" id="3.40.50.720">
    <property type="entry name" value="NAD(P)-binding Rossmann-like Domain"/>
    <property type="match status" value="1"/>
</dbReference>
<dbReference type="Proteomes" id="UP001597375">
    <property type="component" value="Unassembled WGS sequence"/>
</dbReference>
<evidence type="ECO:0000256" key="1">
    <source>
        <dbReference type="ARBA" id="ARBA00006484"/>
    </source>
</evidence>
<dbReference type="RefSeq" id="WP_386820116.1">
    <property type="nucleotide sequence ID" value="NZ_JBHUIT010000016.1"/>
</dbReference>
<comment type="caution">
    <text evidence="3">The sequence shown here is derived from an EMBL/GenBank/DDBJ whole genome shotgun (WGS) entry which is preliminary data.</text>
</comment>
<dbReference type="EMBL" id="JBHUIT010000016">
    <property type="protein sequence ID" value="MFD2256829.1"/>
    <property type="molecule type" value="Genomic_DNA"/>
</dbReference>
<dbReference type="PRINTS" id="PR00081">
    <property type="entry name" value="GDHRDH"/>
</dbReference>
<dbReference type="SUPFAM" id="SSF51735">
    <property type="entry name" value="NAD(P)-binding Rossmann-fold domains"/>
    <property type="match status" value="1"/>
</dbReference>
<name>A0ABW5DA83_9BACT</name>
<dbReference type="InterPro" id="IPR002347">
    <property type="entry name" value="SDR_fam"/>
</dbReference>
<dbReference type="SMART" id="SM00822">
    <property type="entry name" value="PKS_KR"/>
    <property type="match status" value="1"/>
</dbReference>
<sequence length="243" mass="25914">MSKQAILITGANGGIGNATARYFLEHDDSCYVYLGVRSGRDAADALVGEFPERCQVLPLDVCKREAWERALEEVAQAGRVITVLVNNAGHHEDHLLATMPDEAWENVIGSNLNSAFLGSRAVIRGMMGERFGRIINISSLSALLAPAGQTNYSAAKAGMVAMTQSLAKEVARMGITANAICPGYIETAATDEGDAEAKRARKKAIPMRRFGQPREVAAAVFFLANKDAGYITGATLKIDGGIL</sequence>
<dbReference type="InterPro" id="IPR057326">
    <property type="entry name" value="KR_dom"/>
</dbReference>
<protein>
    <submittedName>
        <fullName evidence="3">SDR family oxidoreductase</fullName>
    </submittedName>
</protein>
<proteinExistence type="inferred from homology"/>
<reference evidence="4" key="1">
    <citation type="journal article" date="2019" name="Int. J. Syst. Evol. Microbiol.">
        <title>The Global Catalogue of Microorganisms (GCM) 10K type strain sequencing project: providing services to taxonomists for standard genome sequencing and annotation.</title>
        <authorList>
            <consortium name="The Broad Institute Genomics Platform"/>
            <consortium name="The Broad Institute Genome Sequencing Center for Infectious Disease"/>
            <person name="Wu L."/>
            <person name="Ma J."/>
        </authorList>
    </citation>
    <scope>NUCLEOTIDE SEQUENCE [LARGE SCALE GENOMIC DNA]</scope>
    <source>
        <strain evidence="4">CGMCC 4.7106</strain>
    </source>
</reference>
<dbReference type="Pfam" id="PF13561">
    <property type="entry name" value="adh_short_C2"/>
    <property type="match status" value="1"/>
</dbReference>
<evidence type="ECO:0000259" key="2">
    <source>
        <dbReference type="SMART" id="SM00822"/>
    </source>
</evidence>
<organism evidence="3 4">
    <name type="scientific">Luteolibacter algae</name>
    <dbReference type="NCBI Taxonomy" id="454151"/>
    <lineage>
        <taxon>Bacteria</taxon>
        <taxon>Pseudomonadati</taxon>
        <taxon>Verrucomicrobiota</taxon>
        <taxon>Verrucomicrobiia</taxon>
        <taxon>Verrucomicrobiales</taxon>
        <taxon>Verrucomicrobiaceae</taxon>
        <taxon>Luteolibacter</taxon>
    </lineage>
</organism>
<accession>A0ABW5DA83</accession>
<dbReference type="PANTHER" id="PTHR42879">
    <property type="entry name" value="3-OXOACYL-(ACYL-CARRIER-PROTEIN) REDUCTASE"/>
    <property type="match status" value="1"/>
</dbReference>
<comment type="similarity">
    <text evidence="1">Belongs to the short-chain dehydrogenases/reductases (SDR) family.</text>
</comment>